<protein>
    <submittedName>
        <fullName evidence="6">Aminoacetone oxidase family FAD-binding enzyme</fullName>
    </submittedName>
</protein>
<evidence type="ECO:0000259" key="5">
    <source>
        <dbReference type="Pfam" id="PF22780"/>
    </source>
</evidence>
<evidence type="ECO:0000256" key="1">
    <source>
        <dbReference type="ARBA" id="ARBA00001974"/>
    </source>
</evidence>
<dbReference type="InterPro" id="IPR036188">
    <property type="entry name" value="FAD/NAD-bd_sf"/>
</dbReference>
<dbReference type="PANTHER" id="PTHR42887:SF2">
    <property type="entry name" value="OS12G0638800 PROTEIN"/>
    <property type="match status" value="1"/>
</dbReference>
<dbReference type="Gene3D" id="3.50.50.60">
    <property type="entry name" value="FAD/NAD(P)-binding domain"/>
    <property type="match status" value="1"/>
</dbReference>
<dbReference type="Gene3D" id="2.40.30.10">
    <property type="entry name" value="Translation factors"/>
    <property type="match status" value="1"/>
</dbReference>
<comment type="caution">
    <text evidence="6">The sequence shown here is derived from an EMBL/GenBank/DDBJ whole genome shotgun (WGS) entry which is preliminary data.</text>
</comment>
<dbReference type="PRINTS" id="PR00411">
    <property type="entry name" value="PNDRDTASEI"/>
</dbReference>
<dbReference type="InterPro" id="IPR004792">
    <property type="entry name" value="BaiN-like"/>
</dbReference>
<name>A0A3R6CV64_9FIRM</name>
<dbReference type="SUPFAM" id="SSF160996">
    <property type="entry name" value="HI0933 insert domain-like"/>
    <property type="match status" value="1"/>
</dbReference>
<evidence type="ECO:0000256" key="3">
    <source>
        <dbReference type="ARBA" id="ARBA00022827"/>
    </source>
</evidence>
<dbReference type="NCBIfam" id="TIGR00275">
    <property type="entry name" value="aminoacetone oxidase family FAD-binding enzyme"/>
    <property type="match status" value="1"/>
</dbReference>
<comment type="cofactor">
    <cofactor evidence="1">
        <name>FAD</name>
        <dbReference type="ChEBI" id="CHEBI:57692"/>
    </cofactor>
</comment>
<evidence type="ECO:0000313" key="6">
    <source>
        <dbReference type="EMBL" id="RGS43400.1"/>
    </source>
</evidence>
<dbReference type="PANTHER" id="PTHR42887">
    <property type="entry name" value="OS12G0638800 PROTEIN"/>
    <property type="match status" value="1"/>
</dbReference>
<keyword evidence="3" id="KW-0274">FAD</keyword>
<evidence type="ECO:0000313" key="7">
    <source>
        <dbReference type="Proteomes" id="UP000283295"/>
    </source>
</evidence>
<dbReference type="Proteomes" id="UP000283295">
    <property type="component" value="Unassembled WGS sequence"/>
</dbReference>
<dbReference type="InterPro" id="IPR057661">
    <property type="entry name" value="RsdA/BaiN/AoA(So)_Rossmann"/>
</dbReference>
<dbReference type="Gene3D" id="1.10.8.260">
    <property type="entry name" value="HI0933 insert domain-like"/>
    <property type="match status" value="1"/>
</dbReference>
<evidence type="ECO:0000256" key="2">
    <source>
        <dbReference type="ARBA" id="ARBA00022630"/>
    </source>
</evidence>
<organism evidence="6 7">
    <name type="scientific">Coprococcus eutactus</name>
    <dbReference type="NCBI Taxonomy" id="33043"/>
    <lineage>
        <taxon>Bacteria</taxon>
        <taxon>Bacillati</taxon>
        <taxon>Bacillota</taxon>
        <taxon>Clostridia</taxon>
        <taxon>Lachnospirales</taxon>
        <taxon>Lachnospiraceae</taxon>
        <taxon>Coprococcus</taxon>
    </lineage>
</organism>
<dbReference type="SUPFAM" id="SSF51905">
    <property type="entry name" value="FAD/NAD(P)-binding domain"/>
    <property type="match status" value="1"/>
</dbReference>
<evidence type="ECO:0000259" key="4">
    <source>
        <dbReference type="Pfam" id="PF03486"/>
    </source>
</evidence>
<dbReference type="InterPro" id="IPR055178">
    <property type="entry name" value="RsdA/BaiN/AoA(So)-like_dom"/>
</dbReference>
<dbReference type="Pfam" id="PF03486">
    <property type="entry name" value="HI0933_like"/>
    <property type="match status" value="1"/>
</dbReference>
<reference evidence="6 7" key="1">
    <citation type="submission" date="2018-08" db="EMBL/GenBank/DDBJ databases">
        <title>A genome reference for cultivated species of the human gut microbiota.</title>
        <authorList>
            <person name="Zou Y."/>
            <person name="Xue W."/>
            <person name="Luo G."/>
        </authorList>
    </citation>
    <scope>NUCLEOTIDE SEQUENCE [LARGE SCALE GENOMIC DNA]</scope>
    <source>
        <strain evidence="6 7">AF22-21</strain>
    </source>
</reference>
<sequence length="418" mass="46107">MAKKIVVIGAGAAGMMAAITAGKTADVLLIEKNDRVGKKLFITGKGRCNVTNAGDADVFFNSVVTNSKFMYSSFYSFDNNMVMDFLEKASCPLKVERGGRVFPVSDHSSDVIGAFKTLINRNHNIKLLTDSKVLQIKCEDGQVTGVVIQEKENKKNREIDCDAVIVATGGMSYPLTGSTGDGYKWAEKCGHTIKELSPSLVPFEIEEKCCRDMMGLSLKNVDLHIKCGKKKIFDEQGEMLFTHFGISGPLVIKASAYIHRYIGKEIELYIDLKPAMDEQMLDARIQKDFAKYANKDFRNSLTDLLPVKLIQPVIERTGIDPFKKVNSVTKEERLALVHALKHFALTFTGLRDYNEAIITKGGVNVKEVDPSTMESKIVKNLYFAGELLDLDALTGGFNLQIAWSTGYLAGLSAAESIE</sequence>
<accession>A0A3R6CV64</accession>
<feature type="domain" description="RsdA/BaiN/AoA(So)-like Rossmann fold-like" evidence="4">
    <location>
        <begin position="4"/>
        <end position="410"/>
    </location>
</feature>
<dbReference type="AlphaFoldDB" id="A0A3R6CV64"/>
<dbReference type="RefSeq" id="WP_044998032.1">
    <property type="nucleotide sequence ID" value="NZ_CP102278.1"/>
</dbReference>
<feature type="domain" description="RsdA/BaiN/AoA(So)-like insert" evidence="5">
    <location>
        <begin position="198"/>
        <end position="358"/>
    </location>
</feature>
<keyword evidence="2" id="KW-0285">Flavoprotein</keyword>
<dbReference type="EMBL" id="QRVK01000007">
    <property type="protein sequence ID" value="RGS43400.1"/>
    <property type="molecule type" value="Genomic_DNA"/>
</dbReference>
<dbReference type="InterPro" id="IPR023166">
    <property type="entry name" value="BaiN-like_dom_sf"/>
</dbReference>
<gene>
    <name evidence="6" type="ORF">DWX94_04820</name>
</gene>
<dbReference type="Pfam" id="PF22780">
    <property type="entry name" value="HI0933_like_1st"/>
    <property type="match status" value="1"/>
</dbReference>
<dbReference type="PRINTS" id="PR00368">
    <property type="entry name" value="FADPNR"/>
</dbReference>
<dbReference type="GeneID" id="92832088"/>
<dbReference type="OrthoDB" id="9773233at2"/>
<proteinExistence type="predicted"/>